<reference evidence="15" key="1">
    <citation type="submission" date="2020-11" db="EMBL/GenBank/DDBJ databases">
        <authorList>
            <consortium name="DOE Joint Genome Institute"/>
            <person name="Ahrendt S."/>
            <person name="Riley R."/>
            <person name="Andreopoulos W."/>
            <person name="LaButti K."/>
            <person name="Pangilinan J."/>
            <person name="Ruiz-duenas F.J."/>
            <person name="Barrasa J.M."/>
            <person name="Sanchez-Garcia M."/>
            <person name="Camarero S."/>
            <person name="Miyauchi S."/>
            <person name="Serrano A."/>
            <person name="Linde D."/>
            <person name="Babiker R."/>
            <person name="Drula E."/>
            <person name="Ayuso-Fernandez I."/>
            <person name="Pacheco R."/>
            <person name="Padilla G."/>
            <person name="Ferreira P."/>
            <person name="Barriuso J."/>
            <person name="Kellner H."/>
            <person name="Castanera R."/>
            <person name="Alfaro M."/>
            <person name="Ramirez L."/>
            <person name="Pisabarro A.G."/>
            <person name="Kuo A."/>
            <person name="Tritt A."/>
            <person name="Lipzen A."/>
            <person name="He G."/>
            <person name="Yan M."/>
            <person name="Ng V."/>
            <person name="Cullen D."/>
            <person name="Martin F."/>
            <person name="Rosso M.-N."/>
            <person name="Henrissat B."/>
            <person name="Hibbett D."/>
            <person name="Martinez A.T."/>
            <person name="Grigoriev I.V."/>
        </authorList>
    </citation>
    <scope>NUCLEOTIDE SEQUENCE</scope>
    <source>
        <strain evidence="15">AH 44721</strain>
    </source>
</reference>
<feature type="transmembrane region" description="Helical" evidence="14">
    <location>
        <begin position="35"/>
        <end position="59"/>
    </location>
</feature>
<dbReference type="GO" id="GO:0004497">
    <property type="term" value="F:monooxygenase activity"/>
    <property type="evidence" value="ECO:0007669"/>
    <property type="project" value="UniProtKB-KW"/>
</dbReference>
<evidence type="ECO:0000256" key="13">
    <source>
        <dbReference type="PIRSR" id="PIRSR602401-1"/>
    </source>
</evidence>
<dbReference type="InterPro" id="IPR001128">
    <property type="entry name" value="Cyt_P450"/>
</dbReference>
<evidence type="ECO:0000313" key="15">
    <source>
        <dbReference type="EMBL" id="KAF8899774.1"/>
    </source>
</evidence>
<evidence type="ECO:0000256" key="8">
    <source>
        <dbReference type="ARBA" id="ARBA00022989"/>
    </source>
</evidence>
<keyword evidence="7 13" id="KW-0479">Metal-binding</keyword>
<evidence type="ECO:0000256" key="4">
    <source>
        <dbReference type="ARBA" id="ARBA00010617"/>
    </source>
</evidence>
<evidence type="ECO:0000256" key="6">
    <source>
        <dbReference type="ARBA" id="ARBA00022692"/>
    </source>
</evidence>
<feature type="transmembrane region" description="Helical" evidence="14">
    <location>
        <begin position="12"/>
        <end position="29"/>
    </location>
</feature>
<keyword evidence="9" id="KW-0560">Oxidoreductase</keyword>
<comment type="pathway">
    <text evidence="3">Secondary metabolite biosynthesis; terpenoid biosynthesis.</text>
</comment>
<dbReference type="InterPro" id="IPR050121">
    <property type="entry name" value="Cytochrome_P450_monoxygenase"/>
</dbReference>
<dbReference type="AlphaFoldDB" id="A0A9P5TMZ3"/>
<keyword evidence="5 13" id="KW-0349">Heme</keyword>
<sequence length="595" mass="66430">MCSTISMLQDCKTIVIATVVAALTTHLWLKTCDPVPFWAAAIALLTIPSIATFIVNAVIPSSMFSLTLAYPAFYLALTTSICAYRLSPFHPLAKFPGPIIMRLTKLWGAWVAYQGQAHIYIKQLHDRYGPIIRIGPNELSTVEKELIPQILGNQGMPKGPLWDGRRFGNAGNSKGYDTLIDLRDSVLHAELRGPWNKAFGAEPMKTYEELLIRRIVELNDRLKKACSRGTAQVDMAKWPSCFTFDLMGDLAFSGDFRLMENVDKDGRLEMMDKAMFFMSITQHLPWIAMSVRSLPIINNWVMKFMNYGIEISIKRSQMEFKQKDLFYYMGEACGRLGSEFALIVQNCLLAIIAGSDTTASILSSIVYLLLSHPDKYKKLQQEVDRFFTEYQIDLDAQQAASDVVAGKMYGEVLGRLNYLNGVISEALRLFPAVPTSLQRAPAKGTSSKALQLGNTIVILPEGNAISVPPYAVQRDPRYFSPYSEEFVRERWFSSSSSGIKYVTSRDAFIPFSAGPQNCPGHSFALIEMHYALAVLVKNFNMEFDTPDYNPVCQWPKFVVTAKPSAKYQSSPDPSLSCESRSACARQCSITLLPGG</sequence>
<evidence type="ECO:0000256" key="1">
    <source>
        <dbReference type="ARBA" id="ARBA00001971"/>
    </source>
</evidence>
<organism evidence="15 16">
    <name type="scientific">Gymnopilus junonius</name>
    <name type="common">Spectacular rustgill mushroom</name>
    <name type="synonym">Gymnopilus spectabilis subsp. junonius</name>
    <dbReference type="NCBI Taxonomy" id="109634"/>
    <lineage>
        <taxon>Eukaryota</taxon>
        <taxon>Fungi</taxon>
        <taxon>Dikarya</taxon>
        <taxon>Basidiomycota</taxon>
        <taxon>Agaricomycotina</taxon>
        <taxon>Agaricomycetes</taxon>
        <taxon>Agaricomycetidae</taxon>
        <taxon>Agaricales</taxon>
        <taxon>Agaricineae</taxon>
        <taxon>Hymenogastraceae</taxon>
        <taxon>Gymnopilus</taxon>
    </lineage>
</organism>
<comment type="subcellular location">
    <subcellularLocation>
        <location evidence="2">Membrane</location>
    </subcellularLocation>
</comment>
<dbReference type="PANTHER" id="PTHR24305">
    <property type="entry name" value="CYTOCHROME P450"/>
    <property type="match status" value="1"/>
</dbReference>
<dbReference type="InterPro" id="IPR036396">
    <property type="entry name" value="Cyt_P450_sf"/>
</dbReference>
<protein>
    <submittedName>
        <fullName evidence="15">Cytochrome P450</fullName>
    </submittedName>
</protein>
<comment type="similarity">
    <text evidence="4">Belongs to the cytochrome P450 family.</text>
</comment>
<evidence type="ECO:0000256" key="2">
    <source>
        <dbReference type="ARBA" id="ARBA00004370"/>
    </source>
</evidence>
<dbReference type="Proteomes" id="UP000724874">
    <property type="component" value="Unassembled WGS sequence"/>
</dbReference>
<proteinExistence type="inferred from homology"/>
<dbReference type="SUPFAM" id="SSF48264">
    <property type="entry name" value="Cytochrome P450"/>
    <property type="match status" value="1"/>
</dbReference>
<evidence type="ECO:0000256" key="14">
    <source>
        <dbReference type="SAM" id="Phobius"/>
    </source>
</evidence>
<feature type="binding site" description="axial binding residue" evidence="13">
    <location>
        <position position="518"/>
    </location>
    <ligand>
        <name>heme</name>
        <dbReference type="ChEBI" id="CHEBI:30413"/>
    </ligand>
    <ligandPart>
        <name>Fe</name>
        <dbReference type="ChEBI" id="CHEBI:18248"/>
    </ligandPart>
</feature>
<keyword evidence="12 14" id="KW-0472">Membrane</keyword>
<keyword evidence="6 14" id="KW-0812">Transmembrane</keyword>
<dbReference type="Pfam" id="PF00067">
    <property type="entry name" value="p450"/>
    <property type="match status" value="1"/>
</dbReference>
<dbReference type="InterPro" id="IPR002401">
    <property type="entry name" value="Cyt_P450_E_grp-I"/>
</dbReference>
<evidence type="ECO:0000256" key="10">
    <source>
        <dbReference type="ARBA" id="ARBA00023004"/>
    </source>
</evidence>
<keyword evidence="10 13" id="KW-0408">Iron</keyword>
<dbReference type="OrthoDB" id="6692864at2759"/>
<dbReference type="PRINTS" id="PR00463">
    <property type="entry name" value="EP450I"/>
</dbReference>
<name>A0A9P5TMZ3_GYMJU</name>
<evidence type="ECO:0000256" key="7">
    <source>
        <dbReference type="ARBA" id="ARBA00022723"/>
    </source>
</evidence>
<evidence type="ECO:0000256" key="5">
    <source>
        <dbReference type="ARBA" id="ARBA00022617"/>
    </source>
</evidence>
<dbReference type="GO" id="GO:0016705">
    <property type="term" value="F:oxidoreductase activity, acting on paired donors, with incorporation or reduction of molecular oxygen"/>
    <property type="evidence" value="ECO:0007669"/>
    <property type="project" value="InterPro"/>
</dbReference>
<keyword evidence="16" id="KW-1185">Reference proteome</keyword>
<dbReference type="PANTHER" id="PTHR24305:SF166">
    <property type="entry name" value="CYTOCHROME P450 12A4, MITOCHONDRIAL-RELATED"/>
    <property type="match status" value="1"/>
</dbReference>
<comment type="cofactor">
    <cofactor evidence="1 13">
        <name>heme</name>
        <dbReference type="ChEBI" id="CHEBI:30413"/>
    </cofactor>
</comment>
<keyword evidence="11" id="KW-0503">Monooxygenase</keyword>
<evidence type="ECO:0000256" key="9">
    <source>
        <dbReference type="ARBA" id="ARBA00023002"/>
    </source>
</evidence>
<evidence type="ECO:0000256" key="12">
    <source>
        <dbReference type="ARBA" id="ARBA00023136"/>
    </source>
</evidence>
<evidence type="ECO:0000256" key="11">
    <source>
        <dbReference type="ARBA" id="ARBA00023033"/>
    </source>
</evidence>
<accession>A0A9P5TMZ3</accession>
<gene>
    <name evidence="15" type="ORF">CPB84DRAFT_1815578</name>
</gene>
<dbReference type="Gene3D" id="1.10.630.10">
    <property type="entry name" value="Cytochrome P450"/>
    <property type="match status" value="1"/>
</dbReference>
<dbReference type="GO" id="GO:0020037">
    <property type="term" value="F:heme binding"/>
    <property type="evidence" value="ECO:0007669"/>
    <property type="project" value="InterPro"/>
</dbReference>
<comment type="caution">
    <text evidence="15">The sequence shown here is derived from an EMBL/GenBank/DDBJ whole genome shotgun (WGS) entry which is preliminary data.</text>
</comment>
<dbReference type="GO" id="GO:0005506">
    <property type="term" value="F:iron ion binding"/>
    <property type="evidence" value="ECO:0007669"/>
    <property type="project" value="InterPro"/>
</dbReference>
<evidence type="ECO:0000313" key="16">
    <source>
        <dbReference type="Proteomes" id="UP000724874"/>
    </source>
</evidence>
<dbReference type="PRINTS" id="PR00385">
    <property type="entry name" value="P450"/>
</dbReference>
<dbReference type="EMBL" id="JADNYJ010000051">
    <property type="protein sequence ID" value="KAF8899774.1"/>
    <property type="molecule type" value="Genomic_DNA"/>
</dbReference>
<feature type="transmembrane region" description="Helical" evidence="14">
    <location>
        <begin position="66"/>
        <end position="86"/>
    </location>
</feature>
<keyword evidence="8 14" id="KW-1133">Transmembrane helix</keyword>
<evidence type="ECO:0000256" key="3">
    <source>
        <dbReference type="ARBA" id="ARBA00004721"/>
    </source>
</evidence>
<dbReference type="GO" id="GO:0016020">
    <property type="term" value="C:membrane"/>
    <property type="evidence" value="ECO:0007669"/>
    <property type="project" value="UniProtKB-SubCell"/>
</dbReference>